<feature type="domain" description="Chromatin assembly factor 1 subunit p150 C-terminal" evidence="3">
    <location>
        <begin position="562"/>
        <end position="788"/>
    </location>
</feature>
<organism evidence="5 6">
    <name type="scientific">Ophiophagus hannah</name>
    <name type="common">King cobra</name>
    <name type="synonym">Naja hannah</name>
    <dbReference type="NCBI Taxonomy" id="8665"/>
    <lineage>
        <taxon>Eukaryota</taxon>
        <taxon>Metazoa</taxon>
        <taxon>Chordata</taxon>
        <taxon>Craniata</taxon>
        <taxon>Vertebrata</taxon>
        <taxon>Euteleostomi</taxon>
        <taxon>Lepidosauria</taxon>
        <taxon>Squamata</taxon>
        <taxon>Bifurcata</taxon>
        <taxon>Unidentata</taxon>
        <taxon>Episquamata</taxon>
        <taxon>Toxicofera</taxon>
        <taxon>Serpentes</taxon>
        <taxon>Colubroidea</taxon>
        <taxon>Elapidae</taxon>
        <taxon>Elapinae</taxon>
        <taxon>Ophiophagus</taxon>
    </lineage>
</organism>
<dbReference type="EMBL" id="AZIM01004195">
    <property type="protein sequence ID" value="ETE61054.1"/>
    <property type="molecule type" value="Genomic_DNA"/>
</dbReference>
<feature type="region of interest" description="Disordered" evidence="1">
    <location>
        <begin position="755"/>
        <end position="779"/>
    </location>
</feature>
<evidence type="ECO:0000313" key="6">
    <source>
        <dbReference type="Proteomes" id="UP000018936"/>
    </source>
</evidence>
<feature type="region of interest" description="Disordered" evidence="1">
    <location>
        <begin position="101"/>
        <end position="150"/>
    </location>
</feature>
<feature type="compositionally biased region" description="Basic and acidic residues" evidence="1">
    <location>
        <begin position="253"/>
        <end position="379"/>
    </location>
</feature>
<dbReference type="GO" id="GO:0006260">
    <property type="term" value="P:DNA replication"/>
    <property type="evidence" value="ECO:0007669"/>
    <property type="project" value="UniProtKB-KW"/>
</dbReference>
<reference evidence="5 6" key="1">
    <citation type="journal article" date="2013" name="Proc. Natl. Acad. Sci. U.S.A.">
        <title>The king cobra genome reveals dynamic gene evolution and adaptation in the snake venom system.</title>
        <authorList>
            <person name="Vonk F.J."/>
            <person name="Casewell N.R."/>
            <person name="Henkel C.V."/>
            <person name="Heimberg A.M."/>
            <person name="Jansen H.J."/>
            <person name="McCleary R.J."/>
            <person name="Kerkkamp H.M."/>
            <person name="Vos R.A."/>
            <person name="Guerreiro I."/>
            <person name="Calvete J.J."/>
            <person name="Wuster W."/>
            <person name="Woods A.E."/>
            <person name="Logan J.M."/>
            <person name="Harrison R.A."/>
            <person name="Castoe T.A."/>
            <person name="de Koning A.P."/>
            <person name="Pollock D.D."/>
            <person name="Yandell M."/>
            <person name="Calderon D."/>
            <person name="Renjifo C."/>
            <person name="Currier R.B."/>
            <person name="Salgado D."/>
            <person name="Pla D."/>
            <person name="Sanz L."/>
            <person name="Hyder A.S."/>
            <person name="Ribeiro J.M."/>
            <person name="Arntzen J.W."/>
            <person name="van den Thillart G.E."/>
            <person name="Boetzer M."/>
            <person name="Pirovano W."/>
            <person name="Dirks R.P."/>
            <person name="Spaink H.P."/>
            <person name="Duboule D."/>
            <person name="McGlinn E."/>
            <person name="Kini R.M."/>
            <person name="Richardson M.K."/>
        </authorList>
    </citation>
    <scope>NUCLEOTIDE SEQUENCE</scope>
    <source>
        <tissue evidence="5">Blood</tissue>
    </source>
</reference>
<sequence length="799" mass="90461">MECRNKTGVPARKLIQARLPFKRLNPIPKEKNDTNPEVKKARSVQNALDQNAAYPDSPHPLSDNVENSCEEETESLVPKLINGKGPLDNFVKKSIKNDTSQSRLFIDLTDDPPHRLDENTGRTKSSVRVASPGETPKEKKGQAASPNFSCNAQEVDPCLETGLDVTDKELPSVASTGIETNISTDDKPQNVIFERKMAVVVLEDILATRSQAAALERSANSENETMESCLEEDTPCTNSSLSSLSFTSSPESEATKERNAASKVHRISEEKEKLKLQRDQERAEKLQKLEAKREEKRQLKKEAQAAKERAREETKRKKEEEKELKDKERREKKEKDEKEKAEKQRAKEEKRKERQEALEAKLEEKRKKEEEKRLKEEEKRLKAEKAEITRFFQKPKTQPAPKTLAGWCGKFAPFEIKENMVLSPLCRVPFDQGLSDQMDRSVQEQSCDSSFLEELKSRDPRKSEPTLVCSPSADGINSDVVIVSSSQAEDVPERKKFGRMKLLQFCENHRPAYWGTWNKRTTAIRPRNPWAKDVKLLDYEVESDEEWEEEEPGESLSHSEGEWDELITKGKRFRILQPVKIGCIWEGEQSGAVTTKETETLQQFTASVLDAGFAEEDLIEKSNKNRTKDQQILAQLLPLLHGNVNGSKVIIHEFQECCRLALLSDPNSLVSSLGSGDASPKVPQGQSPACENAVPSKARLKRIISENSVYEKRPEYRMCWYVHSEVLKNFGQEHLPVPCQWNYITQLPSVAKEEAGSLQGGAATQTPPVSAKRKSTQSMSITKFMRRPPGTEQVRMGFC</sequence>
<dbReference type="InterPro" id="IPR029091">
    <property type="entry name" value="CAF1_p150_N"/>
</dbReference>
<evidence type="ECO:0000256" key="1">
    <source>
        <dbReference type="SAM" id="MobiDB-lite"/>
    </source>
</evidence>
<feature type="compositionally biased region" description="Basic and acidic residues" evidence="1">
    <location>
        <begin position="28"/>
        <end position="40"/>
    </location>
</feature>
<accession>V8NFM8</accession>
<dbReference type="GO" id="GO:0005634">
    <property type="term" value="C:nucleus"/>
    <property type="evidence" value="ECO:0007669"/>
    <property type="project" value="UniProtKB-SubCell"/>
</dbReference>
<feature type="compositionally biased region" description="Low complexity" evidence="1">
    <location>
        <begin position="239"/>
        <end position="252"/>
    </location>
</feature>
<feature type="domain" description="Chromatin assembly factor 1 subunit p150 N-terminal" evidence="4">
    <location>
        <begin position="1"/>
        <end position="144"/>
    </location>
</feature>
<dbReference type="PANTHER" id="PTHR15272">
    <property type="entry name" value="CHROMATIN ASSEMBLY FACTOR 1 SUBUNIT A CAF-1 SUBUNIT A"/>
    <property type="match status" value="1"/>
</dbReference>
<dbReference type="AlphaFoldDB" id="V8NFM8"/>
<dbReference type="Pfam" id="PF15557">
    <property type="entry name" value="CAF1-p150_N"/>
    <property type="match status" value="1"/>
</dbReference>
<feature type="compositionally biased region" description="Basic and acidic residues" evidence="1">
    <location>
        <begin position="111"/>
        <end position="121"/>
    </location>
</feature>
<dbReference type="Pfam" id="PF15539">
    <property type="entry name" value="CAF1-p150_C2"/>
    <property type="match status" value="1"/>
</dbReference>
<dbReference type="Proteomes" id="UP000018936">
    <property type="component" value="Unassembled WGS sequence"/>
</dbReference>
<name>V8NFM8_OPHHA</name>
<dbReference type="Pfam" id="PF11600">
    <property type="entry name" value="CAF1A_acidic"/>
    <property type="match status" value="1"/>
</dbReference>
<dbReference type="GO" id="GO:0006334">
    <property type="term" value="P:nucleosome assembly"/>
    <property type="evidence" value="ECO:0007669"/>
    <property type="project" value="TreeGrafter"/>
</dbReference>
<feature type="domain" description="Chromatin assembly factor 1 p150 subunit acidic region" evidence="2">
    <location>
        <begin position="298"/>
        <end position="421"/>
    </location>
</feature>
<evidence type="ECO:0000259" key="3">
    <source>
        <dbReference type="Pfam" id="PF15539"/>
    </source>
</evidence>
<dbReference type="GO" id="GO:0006281">
    <property type="term" value="P:DNA repair"/>
    <property type="evidence" value="ECO:0007669"/>
    <property type="project" value="UniProtKB-KW"/>
</dbReference>
<dbReference type="PANTHER" id="PTHR15272:SF0">
    <property type="entry name" value="CHROMATIN ASSEMBLY FACTOR 1 SUBUNIT A"/>
    <property type="match status" value="1"/>
</dbReference>
<feature type="region of interest" description="Disordered" evidence="1">
    <location>
        <begin position="216"/>
        <end position="379"/>
    </location>
</feature>
<evidence type="ECO:0000259" key="2">
    <source>
        <dbReference type="Pfam" id="PF11600"/>
    </source>
</evidence>
<dbReference type="InterPro" id="IPR021644">
    <property type="entry name" value="CAF-1_p150_acidic"/>
</dbReference>
<feature type="non-terminal residue" evidence="5">
    <location>
        <position position="1"/>
    </location>
</feature>
<keyword evidence="6" id="KW-1185">Reference proteome</keyword>
<dbReference type="InterPro" id="IPR029105">
    <property type="entry name" value="CAF1-p150_C2"/>
</dbReference>
<proteinExistence type="predicted"/>
<evidence type="ECO:0000313" key="5">
    <source>
        <dbReference type="EMBL" id="ETE61054.1"/>
    </source>
</evidence>
<protein>
    <submittedName>
        <fullName evidence="5">Chromatin assembly factor 1 subunit A</fullName>
    </submittedName>
</protein>
<evidence type="ECO:0000259" key="4">
    <source>
        <dbReference type="Pfam" id="PF15557"/>
    </source>
</evidence>
<feature type="region of interest" description="Disordered" evidence="1">
    <location>
        <begin position="23"/>
        <end position="83"/>
    </location>
</feature>
<dbReference type="GO" id="GO:0033186">
    <property type="term" value="C:CAF-1 complex"/>
    <property type="evidence" value="ECO:0007669"/>
    <property type="project" value="TreeGrafter"/>
</dbReference>
<dbReference type="OrthoDB" id="79480at2759"/>
<comment type="caution">
    <text evidence="5">The sequence shown here is derived from an EMBL/GenBank/DDBJ whole genome shotgun (WGS) entry which is preliminary data.</text>
</comment>
<gene>
    <name evidence="5" type="primary">CHAF1A</name>
    <name evidence="5" type="ORF">L345_13200</name>
</gene>